<dbReference type="GO" id="GO:0005741">
    <property type="term" value="C:mitochondrial outer membrane"/>
    <property type="evidence" value="ECO:0007669"/>
    <property type="project" value="TreeGrafter"/>
</dbReference>
<keyword evidence="2" id="KW-0053">Apoptosis</keyword>
<dbReference type="Gene3D" id="1.10.437.10">
    <property type="entry name" value="Blc2-like"/>
    <property type="match status" value="1"/>
</dbReference>
<dbReference type="GO" id="GO:0051400">
    <property type="term" value="F:BH domain binding"/>
    <property type="evidence" value="ECO:0007669"/>
    <property type="project" value="TreeGrafter"/>
</dbReference>
<feature type="non-terminal residue" evidence="5">
    <location>
        <position position="177"/>
    </location>
</feature>
<dbReference type="GO" id="GO:0001836">
    <property type="term" value="P:release of cytochrome c from mitochondria"/>
    <property type="evidence" value="ECO:0007669"/>
    <property type="project" value="TreeGrafter"/>
</dbReference>
<gene>
    <name evidence="5" type="ORF">X975_15597</name>
</gene>
<name>A0A087UWX5_STEMI</name>
<dbReference type="PROSITE" id="PS50062">
    <property type="entry name" value="BCL2_FAMILY"/>
    <property type="match status" value="1"/>
</dbReference>
<dbReference type="PRINTS" id="PR01862">
    <property type="entry name" value="BCL2FAMILY"/>
</dbReference>
<accession>A0A087UWX5</accession>
<proteinExistence type="inferred from homology"/>
<dbReference type="PANTHER" id="PTHR11256">
    <property type="entry name" value="BCL-2 RELATED"/>
    <property type="match status" value="1"/>
</dbReference>
<dbReference type="InterPro" id="IPR026298">
    <property type="entry name" value="Bcl-2_fam"/>
</dbReference>
<dbReference type="Pfam" id="PF00452">
    <property type="entry name" value="Bcl-2"/>
    <property type="match status" value="1"/>
</dbReference>
<dbReference type="AlphaFoldDB" id="A0A087UWX5"/>
<dbReference type="GO" id="GO:0008630">
    <property type="term" value="P:intrinsic apoptotic signaling pathway in response to DNA damage"/>
    <property type="evidence" value="ECO:0007669"/>
    <property type="project" value="TreeGrafter"/>
</dbReference>
<dbReference type="InterPro" id="IPR046371">
    <property type="entry name" value="Bcl-2_BH1-3"/>
</dbReference>
<feature type="domain" description="Bcl-2 Bcl-2 homology region 1-3" evidence="4">
    <location>
        <begin position="76"/>
        <end position="152"/>
    </location>
</feature>
<comment type="similarity">
    <text evidence="1">Belongs to the Bcl-2 family.</text>
</comment>
<evidence type="ECO:0000313" key="6">
    <source>
        <dbReference type="Proteomes" id="UP000054359"/>
    </source>
</evidence>
<protein>
    <submittedName>
        <fullName evidence="5">Bcl-2-like protein 1</fullName>
    </submittedName>
</protein>
<reference evidence="5 6" key="1">
    <citation type="submission" date="2013-11" db="EMBL/GenBank/DDBJ databases">
        <title>Genome sequencing of Stegodyphus mimosarum.</title>
        <authorList>
            <person name="Bechsgaard J."/>
        </authorList>
    </citation>
    <scope>NUCLEOTIDE SEQUENCE [LARGE SCALE GENOMIC DNA]</scope>
</reference>
<dbReference type="InterPro" id="IPR002475">
    <property type="entry name" value="Bcl2-like"/>
</dbReference>
<keyword evidence="6" id="KW-1185">Reference proteome</keyword>
<dbReference type="InterPro" id="IPR036834">
    <property type="entry name" value="Bcl-2-like_sf"/>
</dbReference>
<evidence type="ECO:0000259" key="4">
    <source>
        <dbReference type="Pfam" id="PF00452"/>
    </source>
</evidence>
<dbReference type="Proteomes" id="UP000054359">
    <property type="component" value="Unassembled WGS sequence"/>
</dbReference>
<dbReference type="OMA" id="NIANDFE"/>
<dbReference type="OrthoDB" id="6080198at2759"/>
<dbReference type="GO" id="GO:0097192">
    <property type="term" value="P:extrinsic apoptotic signaling pathway in absence of ligand"/>
    <property type="evidence" value="ECO:0007669"/>
    <property type="project" value="TreeGrafter"/>
</dbReference>
<sequence>MALKYVGVQRTAIEYESEDLFRNYVGEDAEEVERVHSTPDKYETPEDFEKLGEAIKDLSARFEASDEGQRVKLLSDRISLNNFSGQSLIDVGRGVFKDGVNGYTIVAFFSFCKHLFLRAIRSVRDSAVEVYRWTTSFIIDKICPWVEEQGGWMKVLAIIATILGGAVLAVGVGIMLL</sequence>
<keyword evidence="3" id="KW-0472">Membrane</keyword>
<dbReference type="GO" id="GO:0042981">
    <property type="term" value="P:regulation of apoptotic process"/>
    <property type="evidence" value="ECO:0007669"/>
    <property type="project" value="InterPro"/>
</dbReference>
<keyword evidence="3" id="KW-1133">Transmembrane helix</keyword>
<evidence type="ECO:0000256" key="1">
    <source>
        <dbReference type="ARBA" id="ARBA00009458"/>
    </source>
</evidence>
<evidence type="ECO:0000256" key="3">
    <source>
        <dbReference type="SAM" id="Phobius"/>
    </source>
</evidence>
<organism evidence="5 6">
    <name type="scientific">Stegodyphus mimosarum</name>
    <name type="common">African social velvet spider</name>
    <dbReference type="NCBI Taxonomy" id="407821"/>
    <lineage>
        <taxon>Eukaryota</taxon>
        <taxon>Metazoa</taxon>
        <taxon>Ecdysozoa</taxon>
        <taxon>Arthropoda</taxon>
        <taxon>Chelicerata</taxon>
        <taxon>Arachnida</taxon>
        <taxon>Araneae</taxon>
        <taxon>Araneomorphae</taxon>
        <taxon>Entelegynae</taxon>
        <taxon>Eresoidea</taxon>
        <taxon>Eresidae</taxon>
        <taxon>Stegodyphus</taxon>
    </lineage>
</organism>
<evidence type="ECO:0000256" key="2">
    <source>
        <dbReference type="ARBA" id="ARBA00022703"/>
    </source>
</evidence>
<dbReference type="SUPFAM" id="SSF56854">
    <property type="entry name" value="Bcl-2 inhibitors of programmed cell death"/>
    <property type="match status" value="1"/>
</dbReference>
<feature type="transmembrane region" description="Helical" evidence="3">
    <location>
        <begin position="155"/>
        <end position="176"/>
    </location>
</feature>
<dbReference type="PANTHER" id="PTHR11256:SF21">
    <property type="entry name" value="BCL-2 BCL-2 HOMOLOGY REGION 1-3 DOMAIN-CONTAINING PROTEIN"/>
    <property type="match status" value="1"/>
</dbReference>
<keyword evidence="3" id="KW-0812">Transmembrane</keyword>
<evidence type="ECO:0000313" key="5">
    <source>
        <dbReference type="EMBL" id="KFM81864.1"/>
    </source>
</evidence>
<dbReference type="EMBL" id="KK122067">
    <property type="protein sequence ID" value="KFM81864.1"/>
    <property type="molecule type" value="Genomic_DNA"/>
</dbReference>